<proteinExistence type="predicted"/>
<sequence>GDQLICRSWGATAFLRQGKIVRKG</sequence>
<organism evidence="1 2">
    <name type="scientific">Klebsormidium nitens</name>
    <name type="common">Green alga</name>
    <name type="synonym">Ulothrix nitens</name>
    <dbReference type="NCBI Taxonomy" id="105231"/>
    <lineage>
        <taxon>Eukaryota</taxon>
        <taxon>Viridiplantae</taxon>
        <taxon>Streptophyta</taxon>
        <taxon>Klebsormidiophyceae</taxon>
        <taxon>Klebsormidiales</taxon>
        <taxon>Klebsormidiaceae</taxon>
        <taxon>Klebsormidium</taxon>
    </lineage>
</organism>
<dbReference type="Proteomes" id="UP000054558">
    <property type="component" value="Unassembled WGS sequence"/>
</dbReference>
<dbReference type="OrthoDB" id="24581at2759"/>
<protein>
    <submittedName>
        <fullName evidence="1">Uncharacterized protein</fullName>
    </submittedName>
</protein>
<reference evidence="1 2" key="1">
    <citation type="journal article" date="2014" name="Nat. Commun.">
        <title>Klebsormidium flaccidum genome reveals primary factors for plant terrestrial adaptation.</title>
        <authorList>
            <person name="Hori K."/>
            <person name="Maruyama F."/>
            <person name="Fujisawa T."/>
            <person name="Togashi T."/>
            <person name="Yamamoto N."/>
            <person name="Seo M."/>
            <person name="Sato S."/>
            <person name="Yamada T."/>
            <person name="Mori H."/>
            <person name="Tajima N."/>
            <person name="Moriyama T."/>
            <person name="Ikeuchi M."/>
            <person name="Watanabe M."/>
            <person name="Wada H."/>
            <person name="Kobayashi K."/>
            <person name="Saito M."/>
            <person name="Masuda T."/>
            <person name="Sasaki-Sekimoto Y."/>
            <person name="Mashiguchi K."/>
            <person name="Awai K."/>
            <person name="Shimojima M."/>
            <person name="Masuda S."/>
            <person name="Iwai M."/>
            <person name="Nobusawa T."/>
            <person name="Narise T."/>
            <person name="Kondo S."/>
            <person name="Saito H."/>
            <person name="Sato R."/>
            <person name="Murakawa M."/>
            <person name="Ihara Y."/>
            <person name="Oshima-Yamada Y."/>
            <person name="Ohtaka K."/>
            <person name="Satoh M."/>
            <person name="Sonobe K."/>
            <person name="Ishii M."/>
            <person name="Ohtani R."/>
            <person name="Kanamori-Sato M."/>
            <person name="Honoki R."/>
            <person name="Miyazaki D."/>
            <person name="Mochizuki H."/>
            <person name="Umetsu J."/>
            <person name="Higashi K."/>
            <person name="Shibata D."/>
            <person name="Kamiya Y."/>
            <person name="Sato N."/>
            <person name="Nakamura Y."/>
            <person name="Tabata S."/>
            <person name="Ida S."/>
            <person name="Kurokawa K."/>
            <person name="Ohta H."/>
        </authorList>
    </citation>
    <scope>NUCLEOTIDE SEQUENCE [LARGE SCALE GENOMIC DNA]</scope>
    <source>
        <strain evidence="1 2">NIES-2285</strain>
    </source>
</reference>
<feature type="non-terminal residue" evidence="1">
    <location>
        <position position="1"/>
    </location>
</feature>
<name>A0A1Y1I9V8_KLENI</name>
<evidence type="ECO:0000313" key="1">
    <source>
        <dbReference type="EMBL" id="GAQ87710.1"/>
    </source>
</evidence>
<dbReference type="AlphaFoldDB" id="A0A1Y1I9V8"/>
<evidence type="ECO:0000313" key="2">
    <source>
        <dbReference type="Proteomes" id="UP000054558"/>
    </source>
</evidence>
<gene>
    <name evidence="1" type="ORF">KFL_003720010</name>
</gene>
<dbReference type="EMBL" id="DF237321">
    <property type="protein sequence ID" value="GAQ87710.1"/>
    <property type="molecule type" value="Genomic_DNA"/>
</dbReference>
<keyword evidence="2" id="KW-1185">Reference proteome</keyword>
<accession>A0A1Y1I9V8</accession>